<evidence type="ECO:0000313" key="2">
    <source>
        <dbReference type="EMBL" id="PZC75780.1"/>
    </source>
</evidence>
<evidence type="ECO:0000256" key="1">
    <source>
        <dbReference type="SAM" id="MobiDB-lite"/>
    </source>
</evidence>
<accession>A0A2W1BSP8</accession>
<keyword evidence="3" id="KW-1185">Reference proteome</keyword>
<organism evidence="2 3">
    <name type="scientific">Helicoverpa armigera</name>
    <name type="common">Cotton bollworm</name>
    <name type="synonym">Heliothis armigera</name>
    <dbReference type="NCBI Taxonomy" id="29058"/>
    <lineage>
        <taxon>Eukaryota</taxon>
        <taxon>Metazoa</taxon>
        <taxon>Ecdysozoa</taxon>
        <taxon>Arthropoda</taxon>
        <taxon>Hexapoda</taxon>
        <taxon>Insecta</taxon>
        <taxon>Pterygota</taxon>
        <taxon>Neoptera</taxon>
        <taxon>Endopterygota</taxon>
        <taxon>Lepidoptera</taxon>
        <taxon>Glossata</taxon>
        <taxon>Ditrysia</taxon>
        <taxon>Noctuoidea</taxon>
        <taxon>Noctuidae</taxon>
        <taxon>Heliothinae</taxon>
        <taxon>Helicoverpa</taxon>
    </lineage>
</organism>
<reference evidence="2 3" key="1">
    <citation type="journal article" date="2017" name="BMC Biol.">
        <title>Genomic innovations, transcriptional plasticity and gene loss underlying the evolution and divergence of two highly polyphagous and invasive Helicoverpa pest species.</title>
        <authorList>
            <person name="Pearce S.L."/>
            <person name="Clarke D.F."/>
            <person name="East P.D."/>
            <person name="Elfekih S."/>
            <person name="Gordon K.H."/>
            <person name="Jermiin L.S."/>
            <person name="McGaughran A."/>
            <person name="Oakeshott J.G."/>
            <person name="Papanikolaou A."/>
            <person name="Perera O.P."/>
            <person name="Rane R.V."/>
            <person name="Richards S."/>
            <person name="Tay W.T."/>
            <person name="Walsh T.K."/>
            <person name="Anderson A."/>
            <person name="Anderson C.J."/>
            <person name="Asgari S."/>
            <person name="Board P.G."/>
            <person name="Bretschneider A."/>
            <person name="Campbell P.M."/>
            <person name="Chertemps T."/>
            <person name="Christeller J.T."/>
            <person name="Coppin C.W."/>
            <person name="Downes S.J."/>
            <person name="Duan G."/>
            <person name="Farnsworth C.A."/>
            <person name="Good R.T."/>
            <person name="Han L.B."/>
            <person name="Han Y.C."/>
            <person name="Hatje K."/>
            <person name="Horne I."/>
            <person name="Huang Y.P."/>
            <person name="Hughes D.S."/>
            <person name="Jacquin-Joly E."/>
            <person name="James W."/>
            <person name="Jhangiani S."/>
            <person name="Kollmar M."/>
            <person name="Kuwar S.S."/>
            <person name="Li S."/>
            <person name="Liu N.Y."/>
            <person name="Maibeche M.T."/>
            <person name="Miller J.R."/>
            <person name="Montagne N."/>
            <person name="Perry T."/>
            <person name="Qu J."/>
            <person name="Song S.V."/>
            <person name="Sutton G.G."/>
            <person name="Vogel H."/>
            <person name="Walenz B.P."/>
            <person name="Xu W."/>
            <person name="Zhang H.J."/>
            <person name="Zou Z."/>
            <person name="Batterham P."/>
            <person name="Edwards O.R."/>
            <person name="Feyereisen R."/>
            <person name="Gibbs R.A."/>
            <person name="Heckel D.G."/>
            <person name="McGrath A."/>
            <person name="Robin C."/>
            <person name="Scherer S.E."/>
            <person name="Worley K.C."/>
            <person name="Wu Y.D."/>
        </authorList>
    </citation>
    <scope>NUCLEOTIDE SEQUENCE [LARGE SCALE GENOMIC DNA]</scope>
    <source>
        <strain evidence="2">Harm_GR_Male_#8</strain>
        <tissue evidence="2">Whole organism</tissue>
    </source>
</reference>
<feature type="compositionally biased region" description="Basic and acidic residues" evidence="1">
    <location>
        <begin position="70"/>
        <end position="79"/>
    </location>
</feature>
<feature type="region of interest" description="Disordered" evidence="1">
    <location>
        <begin position="1"/>
        <end position="95"/>
    </location>
</feature>
<dbReference type="AlphaFoldDB" id="A0A2W1BSP8"/>
<feature type="compositionally biased region" description="Polar residues" evidence="1">
    <location>
        <begin position="43"/>
        <end position="66"/>
    </location>
</feature>
<protein>
    <submittedName>
        <fullName evidence="2">Uncharacterized protein</fullName>
    </submittedName>
</protein>
<evidence type="ECO:0000313" key="3">
    <source>
        <dbReference type="Proteomes" id="UP000249218"/>
    </source>
</evidence>
<name>A0A2W1BSP8_HELAM</name>
<dbReference type="Proteomes" id="UP000249218">
    <property type="component" value="Unassembled WGS sequence"/>
</dbReference>
<proteinExistence type="predicted"/>
<dbReference type="EMBL" id="KZ149982">
    <property type="protein sequence ID" value="PZC75780.1"/>
    <property type="molecule type" value="Genomic_DNA"/>
</dbReference>
<sequence length="95" mass="10583">MFSRVRDSSGRPAHGQEWTRVATPQDGRVTQQWRGVGDVGANMSYNSHQHSGHNSLTSLTKNTETLRVQLEQDGRKYSAEGHNNTTNVSTTEQIT</sequence>
<gene>
    <name evidence="2" type="primary">HaOG205646</name>
    <name evidence="2" type="ORF">B5X24_HaOG205646</name>
</gene>
<feature type="compositionally biased region" description="Polar residues" evidence="1">
    <location>
        <begin position="81"/>
        <end position="95"/>
    </location>
</feature>